<dbReference type="PANTHER" id="PTHR12336">
    <property type="entry name" value="ADULT CUTICLE PROTEIN 1-RELATED"/>
    <property type="match status" value="1"/>
</dbReference>
<reference evidence="2" key="1">
    <citation type="journal article" date="2014" name="Genome Biol.">
        <title>Genome analysis of a major urban malaria vector mosquito, Anopheles stephensi.</title>
        <authorList>
            <person name="Jiang X."/>
            <person name="Peery A."/>
            <person name="Hall A.B."/>
            <person name="Sharma A."/>
            <person name="Chen X.G."/>
            <person name="Waterhouse R.M."/>
            <person name="Komissarov A."/>
            <person name="Riehle M.M."/>
            <person name="Shouche Y."/>
            <person name="Sharakhova M.V."/>
            <person name="Lawson D."/>
            <person name="Pakpour N."/>
            <person name="Arensburger P."/>
            <person name="Davidson V.L."/>
            <person name="Eiglmeier K."/>
            <person name="Emrich S."/>
            <person name="George P."/>
            <person name="Kennedy R.C."/>
            <person name="Mane S.P."/>
            <person name="Maslen G."/>
            <person name="Oringanje C."/>
            <person name="Qi Y."/>
            <person name="Settlage R."/>
            <person name="Tojo M."/>
            <person name="Tubio J.M."/>
            <person name="Unger M.F."/>
            <person name="Wang B."/>
            <person name="Vernick K.D."/>
            <person name="Ribeiro J.M."/>
            <person name="James A.A."/>
            <person name="Michel K."/>
            <person name="Riehle M.A."/>
            <person name="Luckhart S."/>
            <person name="Sharakhov I.V."/>
            <person name="Tu Z."/>
        </authorList>
    </citation>
    <scope>NUCLEOTIDE SEQUENCE [LARGE SCALE GENOMIC DNA]</scope>
    <source>
        <strain evidence="2">Indian</strain>
    </source>
</reference>
<reference evidence="1" key="2">
    <citation type="submission" date="2020-05" db="UniProtKB">
        <authorList>
            <consortium name="EnsemblMetazoa"/>
        </authorList>
    </citation>
    <scope>IDENTIFICATION</scope>
    <source>
        <strain evidence="1">Indian</strain>
    </source>
</reference>
<protein>
    <recommendedName>
        <fullName evidence="3">Cuticle protein</fullName>
    </recommendedName>
</protein>
<keyword evidence="2" id="KW-1185">Reference proteome</keyword>
<dbReference type="STRING" id="30069.A0A182YRL3"/>
<dbReference type="OrthoDB" id="7744015at2759"/>
<name>A0A182YRL3_ANOST</name>
<dbReference type="VEuPathDB" id="VectorBase:ASTE003360"/>
<dbReference type="PANTHER" id="PTHR12336:SF0">
    <property type="entry name" value="ADULT CUTICLE PROTEIN 1-RELATED"/>
    <property type="match status" value="1"/>
</dbReference>
<dbReference type="EnsemblMetazoa" id="ASTEI11099-RA">
    <property type="protein sequence ID" value="ASTEI11099-PA"/>
    <property type="gene ID" value="ASTEI11099"/>
</dbReference>
<dbReference type="GeneID" id="118514306"/>
<dbReference type="VEuPathDB" id="VectorBase:ASTEI11099"/>
<proteinExistence type="predicted"/>
<dbReference type="Proteomes" id="UP000076408">
    <property type="component" value="Unassembled WGS sequence"/>
</dbReference>
<dbReference type="VEuPathDB" id="VectorBase:ASTEI20_034526"/>
<organism evidence="1 2">
    <name type="scientific">Anopheles stephensi</name>
    <name type="common">Indo-Pakistan malaria mosquito</name>
    <dbReference type="NCBI Taxonomy" id="30069"/>
    <lineage>
        <taxon>Eukaryota</taxon>
        <taxon>Metazoa</taxon>
        <taxon>Ecdysozoa</taxon>
        <taxon>Arthropoda</taxon>
        <taxon>Hexapoda</taxon>
        <taxon>Insecta</taxon>
        <taxon>Pterygota</taxon>
        <taxon>Neoptera</taxon>
        <taxon>Endopterygota</taxon>
        <taxon>Diptera</taxon>
        <taxon>Nematocera</taxon>
        <taxon>Culicoidea</taxon>
        <taxon>Culicidae</taxon>
        <taxon>Anophelinae</taxon>
        <taxon>Anopheles</taxon>
    </lineage>
</organism>
<dbReference type="KEGG" id="aste:118514306"/>
<evidence type="ECO:0000313" key="2">
    <source>
        <dbReference type="Proteomes" id="UP000076408"/>
    </source>
</evidence>
<dbReference type="OMA" id="AYAYGHT"/>
<evidence type="ECO:0000313" key="1">
    <source>
        <dbReference type="EnsemblMetazoa" id="ASTEI11099-PA"/>
    </source>
</evidence>
<evidence type="ECO:0008006" key="3">
    <source>
        <dbReference type="Google" id="ProtNLM"/>
    </source>
</evidence>
<sequence>MKCIAAVVMVALVATVQAGSYYNAVPTVYSVPSTTVVQQNVVPKYVTAYSAPAVTYASHASVAPVAAYAAPVATYAAPVATYASPISYAAQSTVVQAAPVAYAAPTAYAYDQGNYVQAVQAVPTVYAQVQKEARYVAANRGAIHEAPLPGHAINQKSLNVEPAPGTL</sequence>
<dbReference type="Pfam" id="PF15955">
    <property type="entry name" value="Cuticle_4"/>
    <property type="match status" value="1"/>
</dbReference>
<dbReference type="RefSeq" id="XP_035916982.1">
    <property type="nucleotide sequence ID" value="XM_036061089.1"/>
</dbReference>
<dbReference type="AlphaFoldDB" id="A0A182YRL3"/>
<dbReference type="InterPro" id="IPR031874">
    <property type="entry name" value="Cuticle_Acp1"/>
</dbReference>
<accession>A0A182YRL3</accession>